<dbReference type="AlphaFoldDB" id="A0A9P6HQ42"/>
<protein>
    <recommendedName>
        <fullName evidence="4">TEA domain-containing protein</fullName>
    </recommendedName>
</protein>
<dbReference type="InterPro" id="IPR000818">
    <property type="entry name" value="TEA/ATTS_dom"/>
</dbReference>
<organism evidence="5 6">
    <name type="scientific">Thelephora terrestris</name>
    <dbReference type="NCBI Taxonomy" id="56493"/>
    <lineage>
        <taxon>Eukaryota</taxon>
        <taxon>Fungi</taxon>
        <taxon>Dikarya</taxon>
        <taxon>Basidiomycota</taxon>
        <taxon>Agaricomycotina</taxon>
        <taxon>Agaricomycetes</taxon>
        <taxon>Thelephorales</taxon>
        <taxon>Thelephoraceae</taxon>
        <taxon>Thelephora</taxon>
    </lineage>
</organism>
<feature type="compositionally biased region" description="Low complexity" evidence="3">
    <location>
        <begin position="119"/>
        <end position="128"/>
    </location>
</feature>
<evidence type="ECO:0000259" key="4">
    <source>
        <dbReference type="PROSITE" id="PS51088"/>
    </source>
</evidence>
<accession>A0A9P6HQ42</accession>
<dbReference type="Gene3D" id="6.10.20.40">
    <property type="entry name" value="TEA/ATTS domain"/>
    <property type="match status" value="1"/>
</dbReference>
<evidence type="ECO:0000256" key="2">
    <source>
        <dbReference type="PROSITE-ProRule" id="PRU00505"/>
    </source>
</evidence>
<dbReference type="GO" id="GO:0003700">
    <property type="term" value="F:DNA-binding transcription factor activity"/>
    <property type="evidence" value="ECO:0007669"/>
    <property type="project" value="InterPro"/>
</dbReference>
<feature type="compositionally biased region" description="Low complexity" evidence="3">
    <location>
        <begin position="391"/>
        <end position="406"/>
    </location>
</feature>
<feature type="domain" description="TEA" evidence="4">
    <location>
        <begin position="31"/>
        <end position="103"/>
    </location>
</feature>
<feature type="region of interest" description="Disordered" evidence="3">
    <location>
        <begin position="119"/>
        <end position="197"/>
    </location>
</feature>
<gene>
    <name evidence="5" type="ORF">BJ322DRAFT_1102895</name>
</gene>
<dbReference type="EMBL" id="WIUZ02000001">
    <property type="protein sequence ID" value="KAF9792380.1"/>
    <property type="molecule type" value="Genomic_DNA"/>
</dbReference>
<feature type="compositionally biased region" description="Low complexity" evidence="3">
    <location>
        <begin position="152"/>
        <end position="172"/>
    </location>
</feature>
<name>A0A9P6HQ42_9AGAM</name>
<feature type="region of interest" description="Disordered" evidence="3">
    <location>
        <begin position="361"/>
        <end position="428"/>
    </location>
</feature>
<evidence type="ECO:0000256" key="1">
    <source>
        <dbReference type="ARBA" id="ARBA00008421"/>
    </source>
</evidence>
<dbReference type="PROSITE" id="PS51088">
    <property type="entry name" value="TEA_2"/>
    <property type="match status" value="1"/>
</dbReference>
<dbReference type="Pfam" id="PF01285">
    <property type="entry name" value="TEA"/>
    <property type="match status" value="1"/>
</dbReference>
<comment type="similarity">
    <text evidence="1">Belongs to the TEC1 family.</text>
</comment>
<dbReference type="Proteomes" id="UP000736335">
    <property type="component" value="Unassembled WGS sequence"/>
</dbReference>
<evidence type="ECO:0000313" key="5">
    <source>
        <dbReference type="EMBL" id="KAF9792380.1"/>
    </source>
</evidence>
<feature type="compositionally biased region" description="Low complexity" evidence="3">
    <location>
        <begin position="181"/>
        <end position="196"/>
    </location>
</feature>
<reference evidence="5" key="2">
    <citation type="submission" date="2020-11" db="EMBL/GenBank/DDBJ databases">
        <authorList>
            <consortium name="DOE Joint Genome Institute"/>
            <person name="Kuo A."/>
            <person name="Miyauchi S."/>
            <person name="Kiss E."/>
            <person name="Drula E."/>
            <person name="Kohler A."/>
            <person name="Sanchez-Garcia M."/>
            <person name="Andreopoulos B."/>
            <person name="Barry K.W."/>
            <person name="Bonito G."/>
            <person name="Buee M."/>
            <person name="Carver A."/>
            <person name="Chen C."/>
            <person name="Cichocki N."/>
            <person name="Clum A."/>
            <person name="Culley D."/>
            <person name="Crous P.W."/>
            <person name="Fauchery L."/>
            <person name="Girlanda M."/>
            <person name="Hayes R."/>
            <person name="Keri Z."/>
            <person name="Labutti K."/>
            <person name="Lipzen A."/>
            <person name="Lombard V."/>
            <person name="Magnuson J."/>
            <person name="Maillard F."/>
            <person name="Morin E."/>
            <person name="Murat C."/>
            <person name="Nolan M."/>
            <person name="Ohm R."/>
            <person name="Pangilinan J."/>
            <person name="Pereira M."/>
            <person name="Perotto S."/>
            <person name="Peter M."/>
            <person name="Riley R."/>
            <person name="Sitrit Y."/>
            <person name="Stielow B."/>
            <person name="Szollosi G."/>
            <person name="Zifcakova L."/>
            <person name="Stursova M."/>
            <person name="Spatafora J.W."/>
            <person name="Tedersoo L."/>
            <person name="Vaario L.-M."/>
            <person name="Yamada A."/>
            <person name="Yan M."/>
            <person name="Wang P."/>
            <person name="Xu J."/>
            <person name="Bruns T."/>
            <person name="Baldrian P."/>
            <person name="Vilgalys R."/>
            <person name="Henrissat B."/>
            <person name="Grigoriev I.V."/>
            <person name="Hibbett D."/>
            <person name="Nagy L.G."/>
            <person name="Martin F.M."/>
        </authorList>
    </citation>
    <scope>NUCLEOTIDE SEQUENCE</scope>
    <source>
        <strain evidence="5">UH-Tt-Lm1</strain>
    </source>
</reference>
<dbReference type="InterPro" id="IPR038096">
    <property type="entry name" value="TEA/ATTS_sf"/>
</dbReference>
<evidence type="ECO:0000256" key="3">
    <source>
        <dbReference type="SAM" id="MobiDB-lite"/>
    </source>
</evidence>
<comment type="caution">
    <text evidence="5">The sequence shown here is derived from an EMBL/GenBank/DDBJ whole genome shotgun (WGS) entry which is preliminary data.</text>
</comment>
<proteinExistence type="inferred from homology"/>
<reference evidence="5" key="1">
    <citation type="journal article" date="2020" name="Nat. Commun.">
        <title>Large-scale genome sequencing of mycorrhizal fungi provides insights into the early evolution of symbiotic traits.</title>
        <authorList>
            <person name="Miyauchi S."/>
            <person name="Kiss E."/>
            <person name="Kuo A."/>
            <person name="Drula E."/>
            <person name="Kohler A."/>
            <person name="Sanchez-Garcia M."/>
            <person name="Morin E."/>
            <person name="Andreopoulos B."/>
            <person name="Barry K.W."/>
            <person name="Bonito G."/>
            <person name="Buee M."/>
            <person name="Carver A."/>
            <person name="Chen C."/>
            <person name="Cichocki N."/>
            <person name="Clum A."/>
            <person name="Culley D."/>
            <person name="Crous P.W."/>
            <person name="Fauchery L."/>
            <person name="Girlanda M."/>
            <person name="Hayes R.D."/>
            <person name="Keri Z."/>
            <person name="LaButti K."/>
            <person name="Lipzen A."/>
            <person name="Lombard V."/>
            <person name="Magnuson J."/>
            <person name="Maillard F."/>
            <person name="Murat C."/>
            <person name="Nolan M."/>
            <person name="Ohm R.A."/>
            <person name="Pangilinan J."/>
            <person name="Pereira M.F."/>
            <person name="Perotto S."/>
            <person name="Peter M."/>
            <person name="Pfister S."/>
            <person name="Riley R."/>
            <person name="Sitrit Y."/>
            <person name="Stielow J.B."/>
            <person name="Szollosi G."/>
            <person name="Zifcakova L."/>
            <person name="Stursova M."/>
            <person name="Spatafora J.W."/>
            <person name="Tedersoo L."/>
            <person name="Vaario L.M."/>
            <person name="Yamada A."/>
            <person name="Yan M."/>
            <person name="Wang P."/>
            <person name="Xu J."/>
            <person name="Bruns T."/>
            <person name="Baldrian P."/>
            <person name="Vilgalys R."/>
            <person name="Dunand C."/>
            <person name="Henrissat B."/>
            <person name="Grigoriev I.V."/>
            <person name="Hibbett D."/>
            <person name="Nagy L.G."/>
            <person name="Martin F.M."/>
        </authorList>
    </citation>
    <scope>NUCLEOTIDE SEQUENCE</scope>
    <source>
        <strain evidence="5">UH-Tt-Lm1</strain>
    </source>
</reference>
<evidence type="ECO:0000313" key="6">
    <source>
        <dbReference type="Proteomes" id="UP000736335"/>
    </source>
</evidence>
<sequence>MNHPNPLDSAKRKSARKSIITPQRKHHKMLKDGTSEVWPEDVEKIFIQGLREYWESPWATFSRGRSRWRNQFLVDYLQKAGVERSRKQVASHIQVLRNMWKGEPEFHLVAGGEELFQENGLLSSGNSHNNDHSPIPGTSRLRPDDRSHSLRHASPSTASSSDSESSPAPGVSHLHVNTDVYSSPSSPTSTSYASPTLLQPSYTPNHFQDVAPTHTNVRLSRLQIWADGLSPFTVEVDSLTSPPKPYSRVMLRLKLSLPAGEADSSFATLHGFGGAIVLSEPWTSSGKCFTRVFTANSCVSKELDYLQPTNQNLTAFLPDSWLTKSRWLEATSRTSITQQIIVDDEVIAFIVYDLDRGEDSMPGPSVELTGFQKYAGNKESQQRSPPPAPPTVSTSSYHSSSHPSSSRYGPISPRESMQPHPQRAYAGV</sequence>
<keyword evidence="6" id="KW-1185">Reference proteome</keyword>
<feature type="region of interest" description="Disordered" evidence="3">
    <location>
        <begin position="1"/>
        <end position="32"/>
    </location>
</feature>
<dbReference type="SMART" id="SM00426">
    <property type="entry name" value="TEA"/>
    <property type="match status" value="1"/>
</dbReference>
<feature type="DNA-binding region" description="TEA" evidence="2">
    <location>
        <begin position="31"/>
        <end position="103"/>
    </location>
</feature>
<dbReference type="OrthoDB" id="10006572at2759"/>